<dbReference type="InterPro" id="IPR002076">
    <property type="entry name" value="ELO_fam"/>
</dbReference>
<sequence>MFNAHVNVPDPRTVDWFLVRSPIPVLIIVFSYIYFVQHLGPKLMKKHSPFNLSTILMVYNVAQIVHNVWILSEVQGAWYINWPAKFFRSFHHVLLLLHSWTWTKV</sequence>
<reference evidence="11" key="1">
    <citation type="submission" date="2020-11" db="EMBL/GenBank/DDBJ databases">
        <authorList>
            <person name="Tran Van P."/>
        </authorList>
    </citation>
    <scope>NUCLEOTIDE SEQUENCE</scope>
</reference>
<evidence type="ECO:0000256" key="5">
    <source>
        <dbReference type="ARBA" id="ARBA00022832"/>
    </source>
</evidence>
<evidence type="ECO:0000313" key="11">
    <source>
        <dbReference type="EMBL" id="CAD7455293.1"/>
    </source>
</evidence>
<organism evidence="11">
    <name type="scientific">Timema tahoe</name>
    <dbReference type="NCBI Taxonomy" id="61484"/>
    <lineage>
        <taxon>Eukaryota</taxon>
        <taxon>Metazoa</taxon>
        <taxon>Ecdysozoa</taxon>
        <taxon>Arthropoda</taxon>
        <taxon>Hexapoda</taxon>
        <taxon>Insecta</taxon>
        <taxon>Pterygota</taxon>
        <taxon>Neoptera</taxon>
        <taxon>Polyneoptera</taxon>
        <taxon>Phasmatodea</taxon>
        <taxon>Timematodea</taxon>
        <taxon>Timematoidea</taxon>
        <taxon>Timematidae</taxon>
        <taxon>Timema</taxon>
    </lineage>
</organism>
<evidence type="ECO:0000256" key="9">
    <source>
        <dbReference type="ARBA" id="ARBA00023160"/>
    </source>
</evidence>
<evidence type="ECO:0000256" key="4">
    <source>
        <dbReference type="ARBA" id="ARBA00022692"/>
    </source>
</evidence>
<protein>
    <recommendedName>
        <fullName evidence="12">Very-long-chain 3-oxoacyl-CoA synthase</fullName>
    </recommendedName>
</protein>
<dbReference type="AlphaFoldDB" id="A0A7R9FKI4"/>
<evidence type="ECO:0000256" key="8">
    <source>
        <dbReference type="ARBA" id="ARBA00023136"/>
    </source>
</evidence>
<dbReference type="GO" id="GO:0006633">
    <property type="term" value="P:fatty acid biosynthetic process"/>
    <property type="evidence" value="ECO:0007669"/>
    <property type="project" value="UniProtKB-KW"/>
</dbReference>
<evidence type="ECO:0000256" key="2">
    <source>
        <dbReference type="ARBA" id="ARBA00022516"/>
    </source>
</evidence>
<gene>
    <name evidence="11" type="ORF">TTEB3V08_LOCUS3372</name>
</gene>
<dbReference type="EMBL" id="OE000873">
    <property type="protein sequence ID" value="CAD7455293.1"/>
    <property type="molecule type" value="Genomic_DNA"/>
</dbReference>
<dbReference type="GO" id="GO:0016020">
    <property type="term" value="C:membrane"/>
    <property type="evidence" value="ECO:0007669"/>
    <property type="project" value="UniProtKB-SubCell"/>
</dbReference>
<evidence type="ECO:0000256" key="6">
    <source>
        <dbReference type="ARBA" id="ARBA00022989"/>
    </source>
</evidence>
<name>A0A7R9FKI4_9NEOP</name>
<keyword evidence="6 10" id="KW-1133">Transmembrane helix</keyword>
<evidence type="ECO:0000256" key="10">
    <source>
        <dbReference type="SAM" id="Phobius"/>
    </source>
</evidence>
<accession>A0A7R9FKI4</accession>
<evidence type="ECO:0000256" key="1">
    <source>
        <dbReference type="ARBA" id="ARBA00004141"/>
    </source>
</evidence>
<evidence type="ECO:0000256" key="7">
    <source>
        <dbReference type="ARBA" id="ARBA00023098"/>
    </source>
</evidence>
<keyword evidence="9" id="KW-0275">Fatty acid biosynthesis</keyword>
<keyword evidence="4 10" id="KW-0812">Transmembrane</keyword>
<proteinExistence type="predicted"/>
<keyword evidence="2" id="KW-0444">Lipid biosynthesis</keyword>
<keyword evidence="3" id="KW-0808">Transferase</keyword>
<keyword evidence="5" id="KW-0276">Fatty acid metabolism</keyword>
<evidence type="ECO:0008006" key="12">
    <source>
        <dbReference type="Google" id="ProtNLM"/>
    </source>
</evidence>
<evidence type="ECO:0000256" key="3">
    <source>
        <dbReference type="ARBA" id="ARBA00022679"/>
    </source>
</evidence>
<keyword evidence="7" id="KW-0443">Lipid metabolism</keyword>
<comment type="subcellular location">
    <subcellularLocation>
        <location evidence="1">Membrane</location>
        <topology evidence="1">Multi-pass membrane protein</topology>
    </subcellularLocation>
</comment>
<dbReference type="GO" id="GO:0009922">
    <property type="term" value="F:fatty acid elongase activity"/>
    <property type="evidence" value="ECO:0007669"/>
    <property type="project" value="InterPro"/>
</dbReference>
<feature type="transmembrane region" description="Helical" evidence="10">
    <location>
        <begin position="17"/>
        <end position="36"/>
    </location>
</feature>
<dbReference type="Pfam" id="PF01151">
    <property type="entry name" value="ELO"/>
    <property type="match status" value="1"/>
</dbReference>
<keyword evidence="8 10" id="KW-0472">Membrane</keyword>